<keyword evidence="7" id="KW-0436">Ligase</keyword>
<feature type="transmembrane region" description="Helical" evidence="5">
    <location>
        <begin position="62"/>
        <end position="84"/>
    </location>
</feature>
<comment type="subcellular location">
    <subcellularLocation>
        <location evidence="1">Membrane</location>
        <topology evidence="1">Multi-pass membrane protein</topology>
    </subcellularLocation>
</comment>
<feature type="transmembrane region" description="Helical" evidence="5">
    <location>
        <begin position="269"/>
        <end position="288"/>
    </location>
</feature>
<proteinExistence type="predicted"/>
<accession>A0ABU8X9M4</accession>
<dbReference type="GO" id="GO:0016874">
    <property type="term" value="F:ligase activity"/>
    <property type="evidence" value="ECO:0007669"/>
    <property type="project" value="UniProtKB-KW"/>
</dbReference>
<dbReference type="InterPro" id="IPR051533">
    <property type="entry name" value="WaaL-like"/>
</dbReference>
<evidence type="ECO:0000256" key="2">
    <source>
        <dbReference type="ARBA" id="ARBA00022692"/>
    </source>
</evidence>
<feature type="transmembrane region" description="Helical" evidence="5">
    <location>
        <begin position="38"/>
        <end position="55"/>
    </location>
</feature>
<keyword evidence="3 5" id="KW-1133">Transmembrane helix</keyword>
<feature type="transmembrane region" description="Helical" evidence="5">
    <location>
        <begin position="96"/>
        <end position="116"/>
    </location>
</feature>
<feature type="transmembrane region" description="Helical" evidence="5">
    <location>
        <begin position="294"/>
        <end position="310"/>
    </location>
</feature>
<dbReference type="PANTHER" id="PTHR37422">
    <property type="entry name" value="TEICHURONIC ACID BIOSYNTHESIS PROTEIN TUAE"/>
    <property type="match status" value="1"/>
</dbReference>
<gene>
    <name evidence="7" type="ORF">WKW79_18215</name>
</gene>
<organism evidence="7 8">
    <name type="scientific">Variovorax robiniae</name>
    <dbReference type="NCBI Taxonomy" id="1836199"/>
    <lineage>
        <taxon>Bacteria</taxon>
        <taxon>Pseudomonadati</taxon>
        <taxon>Pseudomonadota</taxon>
        <taxon>Betaproteobacteria</taxon>
        <taxon>Burkholderiales</taxon>
        <taxon>Comamonadaceae</taxon>
        <taxon>Variovorax</taxon>
    </lineage>
</organism>
<feature type="transmembrane region" description="Helical" evidence="5">
    <location>
        <begin position="322"/>
        <end position="341"/>
    </location>
</feature>
<sequence>MNTWQVRATSSFECILLAAGVLLGGIGMAVLLGAPSTGVQVAGLGVMAAAVYALATRQVRRPLLAAVFFLAPVDISKAVISPLTSLYYPAGPYFSPGLYLTLSHMALLVLLVAWLGRRALLERRWPPMTGLDWLAMGFMVYIWIRSFGAAQGLLSLGSAASYSLAVIGFYVASHAIQDTADLRLVVKASLAVLFLTILFVSLQTITQLPLTLPGSKGLSFGATVDFGKGVTTYRPSGFMNHPNSLAHYLVVVLPPAIALCLLGPARIPLAAWWLAIVATAGGIMTLLVTLSRGGWASTALATCVIVAVYVRKGLISRSRLGLILLAVVVCAFVAVTVYPTILLRLTAPDNRALESRVLLADMAFTIIKANPFAGVGFGDYNRAAFEYATPLFATVTADYQHALHQLVVHNHFLLVAAELGIPAMLLFVYLLWRFVRLPWPLSRWQDHGTFAIAIGLSAAVVGEALFFNSDNYYADIRVYLFWLAAGVLQALTLLAKRERAA</sequence>
<evidence type="ECO:0000313" key="7">
    <source>
        <dbReference type="EMBL" id="MEJ8856517.1"/>
    </source>
</evidence>
<protein>
    <submittedName>
        <fullName evidence="7">O-antigen ligase family protein</fullName>
    </submittedName>
</protein>
<reference evidence="7 8" key="1">
    <citation type="submission" date="2024-03" db="EMBL/GenBank/DDBJ databases">
        <title>Novel species of the genus Variovorax.</title>
        <authorList>
            <person name="Liu Q."/>
            <person name="Xin Y.-H."/>
        </authorList>
    </citation>
    <scope>NUCLEOTIDE SEQUENCE [LARGE SCALE GENOMIC DNA]</scope>
    <source>
        <strain evidence="7 8">KACC 18901</strain>
    </source>
</reference>
<evidence type="ECO:0000256" key="5">
    <source>
        <dbReference type="SAM" id="Phobius"/>
    </source>
</evidence>
<evidence type="ECO:0000313" key="8">
    <source>
        <dbReference type="Proteomes" id="UP001367030"/>
    </source>
</evidence>
<feature type="transmembrane region" description="Helical" evidence="5">
    <location>
        <begin position="412"/>
        <end position="435"/>
    </location>
</feature>
<evidence type="ECO:0000256" key="1">
    <source>
        <dbReference type="ARBA" id="ARBA00004141"/>
    </source>
</evidence>
<dbReference type="Proteomes" id="UP001367030">
    <property type="component" value="Unassembled WGS sequence"/>
</dbReference>
<dbReference type="EMBL" id="JBBKZS010000007">
    <property type="protein sequence ID" value="MEJ8856517.1"/>
    <property type="molecule type" value="Genomic_DNA"/>
</dbReference>
<dbReference type="RefSeq" id="WP_340336582.1">
    <property type="nucleotide sequence ID" value="NZ_JBBKZS010000007.1"/>
</dbReference>
<keyword evidence="4 5" id="KW-0472">Membrane</keyword>
<feature type="transmembrane region" description="Helical" evidence="5">
    <location>
        <begin position="245"/>
        <end position="262"/>
    </location>
</feature>
<feature type="transmembrane region" description="Helical" evidence="5">
    <location>
        <begin position="128"/>
        <end position="144"/>
    </location>
</feature>
<feature type="transmembrane region" description="Helical" evidence="5">
    <location>
        <begin position="479"/>
        <end position="495"/>
    </location>
</feature>
<feature type="transmembrane region" description="Helical" evidence="5">
    <location>
        <begin position="447"/>
        <end position="467"/>
    </location>
</feature>
<evidence type="ECO:0000259" key="6">
    <source>
        <dbReference type="Pfam" id="PF04932"/>
    </source>
</evidence>
<dbReference type="Pfam" id="PF04932">
    <property type="entry name" value="Wzy_C"/>
    <property type="match status" value="1"/>
</dbReference>
<feature type="transmembrane region" description="Helical" evidence="5">
    <location>
        <begin position="150"/>
        <end position="172"/>
    </location>
</feature>
<comment type="caution">
    <text evidence="7">The sequence shown here is derived from an EMBL/GenBank/DDBJ whole genome shotgun (WGS) entry which is preliminary data.</text>
</comment>
<feature type="domain" description="O-antigen ligase-related" evidence="6">
    <location>
        <begin position="282"/>
        <end position="428"/>
    </location>
</feature>
<feature type="transmembrane region" description="Helical" evidence="5">
    <location>
        <begin position="184"/>
        <end position="205"/>
    </location>
</feature>
<keyword evidence="8" id="KW-1185">Reference proteome</keyword>
<dbReference type="InterPro" id="IPR007016">
    <property type="entry name" value="O-antigen_ligase-rel_domated"/>
</dbReference>
<keyword evidence="2 5" id="KW-0812">Transmembrane</keyword>
<name>A0ABU8X9M4_9BURK</name>
<dbReference type="PANTHER" id="PTHR37422:SF13">
    <property type="entry name" value="LIPOPOLYSACCHARIDE BIOSYNTHESIS PROTEIN PA4999-RELATED"/>
    <property type="match status" value="1"/>
</dbReference>
<feature type="transmembrane region" description="Helical" evidence="5">
    <location>
        <begin position="12"/>
        <end position="32"/>
    </location>
</feature>
<evidence type="ECO:0000256" key="4">
    <source>
        <dbReference type="ARBA" id="ARBA00023136"/>
    </source>
</evidence>
<evidence type="ECO:0000256" key="3">
    <source>
        <dbReference type="ARBA" id="ARBA00022989"/>
    </source>
</evidence>